<feature type="transmembrane region" description="Helical" evidence="1">
    <location>
        <begin position="41"/>
        <end position="63"/>
    </location>
</feature>
<gene>
    <name evidence="2" type="ORF">BSONL12_22870</name>
</gene>
<dbReference type="STRING" id="1274524.BSONL12_22870"/>
<keyword evidence="1" id="KW-1133">Transmembrane helix</keyword>
<comment type="caution">
    <text evidence="2">The sequence shown here is derived from an EMBL/GenBank/DDBJ whole genome shotgun (WGS) entry which is preliminary data.</text>
</comment>
<keyword evidence="1" id="KW-0812">Transmembrane</keyword>
<evidence type="ECO:0000256" key="1">
    <source>
        <dbReference type="SAM" id="Phobius"/>
    </source>
</evidence>
<dbReference type="Proteomes" id="UP000011907">
    <property type="component" value="Unassembled WGS sequence"/>
</dbReference>
<sequence length="69" mass="8322">MKESLDQGLLRRAMETNDSKNLFLVQNLKNHLMLLLNGILYGYNFTFMKFWCLGVYIWWFILIKIKSVF</sequence>
<protein>
    <submittedName>
        <fullName evidence="2">Uncharacterized protein</fullName>
    </submittedName>
</protein>
<keyword evidence="1" id="KW-0472">Membrane</keyword>
<dbReference type="AlphaFoldDB" id="M5PA66"/>
<dbReference type="EMBL" id="AOFM01000019">
    <property type="protein sequence ID" value="EME72190.1"/>
    <property type="molecule type" value="Genomic_DNA"/>
</dbReference>
<reference evidence="2 3" key="1">
    <citation type="journal article" date="2013" name="Genome Announc.">
        <title>Draft Whole-Genome Sequence of Bacillus sonorensis Strain L12, a Source of Nonribosomal Lipopeptides.</title>
        <authorList>
            <person name="Adimpong D.B."/>
            <person name="Sorensen K.I."/>
            <person name="Nielsen D.S."/>
            <person name="Thorsen L."/>
            <person name="Rasmussen T.B."/>
            <person name="Derkx P.M."/>
            <person name="Jespersen L."/>
        </authorList>
    </citation>
    <scope>NUCLEOTIDE SEQUENCE [LARGE SCALE GENOMIC DNA]</scope>
    <source>
        <strain evidence="2 3">L12</strain>
    </source>
</reference>
<organism evidence="2 3">
    <name type="scientific">Bacillus sonorensis L12</name>
    <dbReference type="NCBI Taxonomy" id="1274524"/>
    <lineage>
        <taxon>Bacteria</taxon>
        <taxon>Bacillati</taxon>
        <taxon>Bacillota</taxon>
        <taxon>Bacilli</taxon>
        <taxon>Bacillales</taxon>
        <taxon>Bacillaceae</taxon>
        <taxon>Bacillus</taxon>
    </lineage>
</organism>
<name>M5PA66_9BACI</name>
<evidence type="ECO:0000313" key="3">
    <source>
        <dbReference type="Proteomes" id="UP000011907"/>
    </source>
</evidence>
<accession>M5PA66</accession>
<proteinExistence type="predicted"/>
<evidence type="ECO:0000313" key="2">
    <source>
        <dbReference type="EMBL" id="EME72190.1"/>
    </source>
</evidence>